<dbReference type="InterPro" id="IPR013424">
    <property type="entry name" value="Ice-binding_C"/>
</dbReference>
<organism evidence="2 3">
    <name type="scientific">Limisphaera ngatamarikiensis</name>
    <dbReference type="NCBI Taxonomy" id="1324935"/>
    <lineage>
        <taxon>Bacteria</taxon>
        <taxon>Pseudomonadati</taxon>
        <taxon>Verrucomicrobiota</taxon>
        <taxon>Verrucomicrobiia</taxon>
        <taxon>Limisphaerales</taxon>
        <taxon>Limisphaeraceae</taxon>
        <taxon>Limisphaera</taxon>
    </lineage>
</organism>
<sequence>MSKRLLSLWLVAVGLWGPAVGPAVGQGTITVVLPQPLGMGSDRLHLFFYPIDINGDGVVDFTFAADVGALMLRTERANRVVIRSSPPPDLGGPVARLEEGAQIGPSLEPSLAWVSSDLRDGYVSPGEWEFTPIAIHLSTGTASEWPRSPGARGFIGIGFELEDGWHYGYFDAILAAEGGGVLLGWAYNSIPNAPIIARPVPEPSTWALLVGGGLVMVWFRQKRNARMG</sequence>
<dbReference type="Proteomes" id="UP000477311">
    <property type="component" value="Unassembled WGS sequence"/>
</dbReference>
<evidence type="ECO:0000256" key="1">
    <source>
        <dbReference type="SAM" id="SignalP"/>
    </source>
</evidence>
<evidence type="ECO:0000313" key="2">
    <source>
        <dbReference type="EMBL" id="NGO40341.1"/>
    </source>
</evidence>
<evidence type="ECO:0000313" key="3">
    <source>
        <dbReference type="Proteomes" id="UP000477311"/>
    </source>
</evidence>
<feature type="chain" id="PRO_5026678471" evidence="1">
    <location>
        <begin position="26"/>
        <end position="228"/>
    </location>
</feature>
<feature type="signal peptide" evidence="1">
    <location>
        <begin position="1"/>
        <end position="25"/>
    </location>
</feature>
<keyword evidence="3" id="KW-1185">Reference proteome</keyword>
<dbReference type="EMBL" id="JAAKYA010000085">
    <property type="protein sequence ID" value="NGO40341.1"/>
    <property type="molecule type" value="Genomic_DNA"/>
</dbReference>
<dbReference type="NCBIfam" id="TIGR02595">
    <property type="entry name" value="PEP_CTERM"/>
    <property type="match status" value="1"/>
</dbReference>
<comment type="caution">
    <text evidence="2">The sequence shown here is derived from an EMBL/GenBank/DDBJ whole genome shotgun (WGS) entry which is preliminary data.</text>
</comment>
<dbReference type="AlphaFoldDB" id="A0A6M1RXY2"/>
<protein>
    <submittedName>
        <fullName evidence="2">PEP-CTERM sorting domain-containing protein</fullName>
    </submittedName>
</protein>
<accession>A0A6M1RXY2</accession>
<gene>
    <name evidence="2" type="ORF">G4L39_13180</name>
</gene>
<keyword evidence="1" id="KW-0732">Signal</keyword>
<reference evidence="2 3" key="1">
    <citation type="submission" date="2020-02" db="EMBL/GenBank/DDBJ databases">
        <title>Draft genome sequence of Limisphaera ngatamarikiensis NGM72.4T, a thermophilic Verrucomicrobia grouped in subdivision 3.</title>
        <authorList>
            <person name="Carere C.R."/>
            <person name="Steen J."/>
            <person name="Hugenholtz P."/>
            <person name="Stott M.B."/>
        </authorList>
    </citation>
    <scope>NUCLEOTIDE SEQUENCE [LARGE SCALE GENOMIC DNA]</scope>
    <source>
        <strain evidence="2 3">NGM72.4</strain>
    </source>
</reference>
<name>A0A6M1RXY2_9BACT</name>
<dbReference type="RefSeq" id="WP_165108846.1">
    <property type="nucleotide sequence ID" value="NZ_JAAKYA010000085.1"/>
</dbReference>
<proteinExistence type="predicted"/>